<sequence>MKKSLFMLLSLAGLWAGGVAAGTAVDYSVDGVAFEGYIEESGKTAPLVVIIHDWDGLTDYEVKRAQMLKELGYSAFAIDLYGKGVRPTEIAGRKKCMSILTGDRPKMRSYMRGALEFAKSQGLNTDNCVVMGYCFGGTAALELARSGESVKGFATFHGGLDLPEGQDYSEAKGVYQIHHSITDGMPPYAALAEALEKQALPAQLISYTGAPHGWTVIGSPRYREGPDRESWNHFLQFLEDVLK</sequence>
<dbReference type="Proteomes" id="UP001290861">
    <property type="component" value="Unassembled WGS sequence"/>
</dbReference>
<organism evidence="3 4">
    <name type="scientific">Pontiella agarivorans</name>
    <dbReference type="NCBI Taxonomy" id="3038953"/>
    <lineage>
        <taxon>Bacteria</taxon>
        <taxon>Pseudomonadati</taxon>
        <taxon>Kiritimatiellota</taxon>
        <taxon>Kiritimatiellia</taxon>
        <taxon>Kiritimatiellales</taxon>
        <taxon>Pontiellaceae</taxon>
        <taxon>Pontiella</taxon>
    </lineage>
</organism>
<name>A0ABU5MU54_9BACT</name>
<feature type="domain" description="Dienelactone hydrolase" evidence="2">
    <location>
        <begin position="34"/>
        <end position="241"/>
    </location>
</feature>
<reference evidence="3 4" key="1">
    <citation type="journal article" date="2024" name="Appl. Environ. Microbiol.">
        <title>Pontiella agarivorans sp. nov., a novel marine anaerobic bacterium capable of degrading macroalgal polysaccharides and fixing nitrogen.</title>
        <authorList>
            <person name="Liu N."/>
            <person name="Kivenson V."/>
            <person name="Peng X."/>
            <person name="Cui Z."/>
            <person name="Lankiewicz T.S."/>
            <person name="Gosselin K.M."/>
            <person name="English C.J."/>
            <person name="Blair E.M."/>
            <person name="O'Malley M.A."/>
            <person name="Valentine D.L."/>
        </authorList>
    </citation>
    <scope>NUCLEOTIDE SEQUENCE [LARGE SCALE GENOMIC DNA]</scope>
    <source>
        <strain evidence="3 4">NLcol2</strain>
    </source>
</reference>
<dbReference type="InterPro" id="IPR029058">
    <property type="entry name" value="AB_hydrolase_fold"/>
</dbReference>
<dbReference type="Pfam" id="PF01738">
    <property type="entry name" value="DLH"/>
    <property type="match status" value="1"/>
</dbReference>
<dbReference type="Gene3D" id="3.40.50.1820">
    <property type="entry name" value="alpha/beta hydrolase"/>
    <property type="match status" value="1"/>
</dbReference>
<protein>
    <submittedName>
        <fullName evidence="3">Dienelactone hydrolase family protein</fullName>
    </submittedName>
</protein>
<feature type="signal peptide" evidence="1">
    <location>
        <begin position="1"/>
        <end position="21"/>
    </location>
</feature>
<dbReference type="RefSeq" id="WP_322607532.1">
    <property type="nucleotide sequence ID" value="NZ_JARVCO010000003.1"/>
</dbReference>
<feature type="chain" id="PRO_5046866178" evidence="1">
    <location>
        <begin position="22"/>
        <end position="243"/>
    </location>
</feature>
<dbReference type="GO" id="GO:0016787">
    <property type="term" value="F:hydrolase activity"/>
    <property type="evidence" value="ECO:0007669"/>
    <property type="project" value="UniProtKB-KW"/>
</dbReference>
<dbReference type="InterPro" id="IPR050261">
    <property type="entry name" value="FrsA_esterase"/>
</dbReference>
<evidence type="ECO:0000256" key="1">
    <source>
        <dbReference type="SAM" id="SignalP"/>
    </source>
</evidence>
<keyword evidence="1" id="KW-0732">Signal</keyword>
<keyword evidence="3" id="KW-0378">Hydrolase</keyword>
<evidence type="ECO:0000313" key="4">
    <source>
        <dbReference type="Proteomes" id="UP001290861"/>
    </source>
</evidence>
<dbReference type="PANTHER" id="PTHR22946">
    <property type="entry name" value="DIENELACTONE HYDROLASE DOMAIN-CONTAINING PROTEIN-RELATED"/>
    <property type="match status" value="1"/>
</dbReference>
<proteinExistence type="predicted"/>
<dbReference type="InterPro" id="IPR002925">
    <property type="entry name" value="Dienelactn_hydro"/>
</dbReference>
<dbReference type="PANTHER" id="PTHR22946:SF0">
    <property type="entry name" value="DIENELACTONE HYDROLASE DOMAIN-CONTAINING PROTEIN"/>
    <property type="match status" value="1"/>
</dbReference>
<evidence type="ECO:0000259" key="2">
    <source>
        <dbReference type="Pfam" id="PF01738"/>
    </source>
</evidence>
<evidence type="ECO:0000313" key="3">
    <source>
        <dbReference type="EMBL" id="MDZ8117729.1"/>
    </source>
</evidence>
<keyword evidence="4" id="KW-1185">Reference proteome</keyword>
<gene>
    <name evidence="3" type="ORF">P9H32_03755</name>
</gene>
<comment type="caution">
    <text evidence="3">The sequence shown here is derived from an EMBL/GenBank/DDBJ whole genome shotgun (WGS) entry which is preliminary data.</text>
</comment>
<dbReference type="EMBL" id="JARVCO010000003">
    <property type="protein sequence ID" value="MDZ8117729.1"/>
    <property type="molecule type" value="Genomic_DNA"/>
</dbReference>
<dbReference type="SUPFAM" id="SSF53474">
    <property type="entry name" value="alpha/beta-Hydrolases"/>
    <property type="match status" value="1"/>
</dbReference>
<accession>A0ABU5MU54</accession>